<feature type="repeat" description="PPR" evidence="2">
    <location>
        <begin position="501"/>
        <end position="535"/>
    </location>
</feature>
<accession>A0A834GL74</accession>
<feature type="repeat" description="PPR" evidence="2">
    <location>
        <begin position="739"/>
        <end position="773"/>
    </location>
</feature>
<dbReference type="PANTHER" id="PTHR47926">
    <property type="entry name" value="PENTATRICOPEPTIDE REPEAT-CONTAINING PROTEIN"/>
    <property type="match status" value="1"/>
</dbReference>
<dbReference type="FunFam" id="1.25.40.10:FF:000343">
    <property type="entry name" value="Pentatricopeptide repeat-containing protein At3g58590"/>
    <property type="match status" value="1"/>
</dbReference>
<keyword evidence="5" id="KW-1185">Reference proteome</keyword>
<reference evidence="4" key="1">
    <citation type="submission" date="2019-11" db="EMBL/GenBank/DDBJ databases">
        <authorList>
            <person name="Liu Y."/>
            <person name="Hou J."/>
            <person name="Li T.-Q."/>
            <person name="Guan C.-H."/>
            <person name="Wu X."/>
            <person name="Wu H.-Z."/>
            <person name="Ling F."/>
            <person name="Zhang R."/>
            <person name="Shi X.-G."/>
            <person name="Ren J.-P."/>
            <person name="Chen E.-F."/>
            <person name="Sun J.-M."/>
        </authorList>
    </citation>
    <scope>NUCLEOTIDE SEQUENCE</scope>
    <source>
        <strain evidence="4">Adult_tree_wgs_1</strain>
        <tissue evidence="4">Leaves</tissue>
    </source>
</reference>
<dbReference type="InterPro" id="IPR002885">
    <property type="entry name" value="PPR_rpt"/>
</dbReference>
<proteinExistence type="predicted"/>
<dbReference type="Proteomes" id="UP000626092">
    <property type="component" value="Unassembled WGS sequence"/>
</dbReference>
<dbReference type="Gene3D" id="1.10.630.10">
    <property type="entry name" value="Cytochrome P450"/>
    <property type="match status" value="1"/>
</dbReference>
<feature type="repeat" description="PPR" evidence="2">
    <location>
        <begin position="298"/>
        <end position="333"/>
    </location>
</feature>
<dbReference type="Pfam" id="PF01535">
    <property type="entry name" value="PPR"/>
    <property type="match status" value="3"/>
</dbReference>
<dbReference type="PROSITE" id="PS51375">
    <property type="entry name" value="PPR"/>
    <property type="match status" value="6"/>
</dbReference>
<dbReference type="InterPro" id="IPR046960">
    <property type="entry name" value="PPR_At4g14850-like_plant"/>
</dbReference>
<comment type="caution">
    <text evidence="4">The sequence shown here is derived from an EMBL/GenBank/DDBJ whole genome shotgun (WGS) entry which is preliminary data.</text>
</comment>
<dbReference type="InterPro" id="IPR011990">
    <property type="entry name" value="TPR-like_helical_dom_sf"/>
</dbReference>
<dbReference type="OrthoDB" id="728902at2759"/>
<keyword evidence="3" id="KW-0732">Signal</keyword>
<gene>
    <name evidence="4" type="ORF">RHSIM_Rhsim08G0106400</name>
</gene>
<dbReference type="GO" id="GO:0004497">
    <property type="term" value="F:monooxygenase activity"/>
    <property type="evidence" value="ECO:0007669"/>
    <property type="project" value="InterPro"/>
</dbReference>
<dbReference type="GO" id="GO:0005506">
    <property type="term" value="F:iron ion binding"/>
    <property type="evidence" value="ECO:0007669"/>
    <property type="project" value="InterPro"/>
</dbReference>
<protein>
    <recommendedName>
        <fullName evidence="6">Pentatricopeptide repeat-containing protein</fullName>
    </recommendedName>
</protein>
<evidence type="ECO:0000313" key="4">
    <source>
        <dbReference type="EMBL" id="KAF7134999.1"/>
    </source>
</evidence>
<dbReference type="SUPFAM" id="SSF48264">
    <property type="entry name" value="Cytochrome P450"/>
    <property type="match status" value="1"/>
</dbReference>
<feature type="signal peptide" evidence="3">
    <location>
        <begin position="1"/>
        <end position="22"/>
    </location>
</feature>
<dbReference type="GO" id="GO:0009451">
    <property type="term" value="P:RNA modification"/>
    <property type="evidence" value="ECO:0007669"/>
    <property type="project" value="InterPro"/>
</dbReference>
<dbReference type="EMBL" id="WJXA01000008">
    <property type="protein sequence ID" value="KAF7134999.1"/>
    <property type="molecule type" value="Genomic_DNA"/>
</dbReference>
<dbReference type="Pfam" id="PF00067">
    <property type="entry name" value="p450"/>
    <property type="match status" value="1"/>
</dbReference>
<dbReference type="Pfam" id="PF13041">
    <property type="entry name" value="PPR_2"/>
    <property type="match status" value="3"/>
</dbReference>
<name>A0A834GL74_RHOSS</name>
<dbReference type="NCBIfam" id="TIGR00756">
    <property type="entry name" value="PPR"/>
    <property type="match status" value="3"/>
</dbReference>
<dbReference type="InterPro" id="IPR036396">
    <property type="entry name" value="Cyt_P450_sf"/>
</dbReference>
<evidence type="ECO:0000256" key="2">
    <source>
        <dbReference type="PROSITE-ProRule" id="PRU00708"/>
    </source>
</evidence>
<feature type="chain" id="PRO_5032689968" description="Pentatricopeptide repeat-containing protein" evidence="3">
    <location>
        <begin position="23"/>
        <end position="831"/>
    </location>
</feature>
<dbReference type="AlphaFoldDB" id="A0A834GL74"/>
<dbReference type="InterPro" id="IPR001128">
    <property type="entry name" value="Cyt_P450"/>
</dbReference>
<dbReference type="PANTHER" id="PTHR47926:SF356">
    <property type="entry name" value="(WILD MALAYSIAN BANANA) HYPOTHETICAL PROTEIN"/>
    <property type="match status" value="1"/>
</dbReference>
<dbReference type="FunFam" id="1.25.40.10:FF:000694">
    <property type="entry name" value="Pentatricopeptide repeat-containing protein At3g50420"/>
    <property type="match status" value="1"/>
</dbReference>
<feature type="repeat" description="PPR" evidence="2">
    <location>
        <begin position="704"/>
        <end position="738"/>
    </location>
</feature>
<feature type="repeat" description="PPR" evidence="2">
    <location>
        <begin position="400"/>
        <end position="434"/>
    </location>
</feature>
<dbReference type="GO" id="GO:0003723">
    <property type="term" value="F:RNA binding"/>
    <property type="evidence" value="ECO:0007669"/>
    <property type="project" value="InterPro"/>
</dbReference>
<dbReference type="GO" id="GO:0020037">
    <property type="term" value="F:heme binding"/>
    <property type="evidence" value="ECO:0007669"/>
    <property type="project" value="InterPro"/>
</dbReference>
<feature type="repeat" description="PPR" evidence="2">
    <location>
        <begin position="603"/>
        <end position="637"/>
    </location>
</feature>
<organism evidence="4 5">
    <name type="scientific">Rhododendron simsii</name>
    <name type="common">Sims's rhododendron</name>
    <dbReference type="NCBI Taxonomy" id="118357"/>
    <lineage>
        <taxon>Eukaryota</taxon>
        <taxon>Viridiplantae</taxon>
        <taxon>Streptophyta</taxon>
        <taxon>Embryophyta</taxon>
        <taxon>Tracheophyta</taxon>
        <taxon>Spermatophyta</taxon>
        <taxon>Magnoliopsida</taxon>
        <taxon>eudicotyledons</taxon>
        <taxon>Gunneridae</taxon>
        <taxon>Pentapetalae</taxon>
        <taxon>asterids</taxon>
        <taxon>Ericales</taxon>
        <taxon>Ericaceae</taxon>
        <taxon>Ericoideae</taxon>
        <taxon>Rhodoreae</taxon>
        <taxon>Rhododendron</taxon>
    </lineage>
</organism>
<dbReference type="Gene3D" id="1.25.40.10">
    <property type="entry name" value="Tetratricopeptide repeat domain"/>
    <property type="match status" value="4"/>
</dbReference>
<evidence type="ECO:0000256" key="1">
    <source>
        <dbReference type="ARBA" id="ARBA00022737"/>
    </source>
</evidence>
<evidence type="ECO:0000313" key="5">
    <source>
        <dbReference type="Proteomes" id="UP000626092"/>
    </source>
</evidence>
<evidence type="ECO:0000256" key="3">
    <source>
        <dbReference type="SAM" id="SignalP"/>
    </source>
</evidence>
<dbReference type="GO" id="GO:0016705">
    <property type="term" value="F:oxidoreductase activity, acting on paired donors, with incorporation or reduction of molecular oxygen"/>
    <property type="evidence" value="ECO:0007669"/>
    <property type="project" value="InterPro"/>
</dbReference>
<sequence>MEFWGLILYLLLTITLLQTLHSILKPTRTKSKLPPGPTPLPVIGNLLKLSNKPHKSMAELAKTHGPIMSLKLGQITAVVISSPALAKEVLQKQDLAFSFRTIPNALQAYDQHKYSALWLPVSDRWRSLRKIMTSNMFSVARLDANQNQRREKVKDLIAYAEKCCQEGVAFDIGRAAFTTSLNMLSNTFFSVDLADLSQDSAKELNDLVVSMAVEAGKPNLVDYFPVLAKIDPQATLFLKKCASTTVLRKARQLHALLLTSVPATLHSPFLKNNVLSMYLRCGSLGDSRHVFDKMPQRNTVSFNVLISAYSRSTRLALESIKLFVQLGNEGLKPNGSTFTSLLQSSSLLEDSILGSTVHTHVIRCGFSGNTSVQTSLLGMYSNCGDLESAEEVFSSIVEKDSMAWNSIICGYMKNDKIAGGLQFYGKMMMCGMSPTQFTYSIVLNACGKLKDHAFGQLVHTRLIVSGAATDLPLRNSLLDMYCRCGNTHTAFDVFSRIENPDLVSWNSMIAGYSERGRGEEAMVMFVQLQQMGFDKPDEYTFAAIIAATGAFPASGYGKPLHAQVSKMGYERNVYVGSTLIYMYFNNGESDCAQNIFSLIAEKDAILWTEMIAGHCRMADGENAIRFFRGMSQQGQKIDSFALSSALSACADLVTLRQGEMIHCKAIKMGYDIEISVCGSLIDMYAKTGKLQAAELIIFEIGFPDLKCWNAILGGYSHHGKADEALKVFEEILKHSLEPDQVTFIFLLSACSHCGFVDEGKFLWNYMRERGLRPLLKHYSCMFTCTLSLHARATLWRQGVVWDEQGASVVAKPSVLGFTKSHTFSSMVDWRR</sequence>
<evidence type="ECO:0008006" key="6">
    <source>
        <dbReference type="Google" id="ProtNLM"/>
    </source>
</evidence>
<dbReference type="FunFam" id="1.25.40.10:FF:000031">
    <property type="entry name" value="Pentatricopeptide repeat-containing protein mitochondrial"/>
    <property type="match status" value="1"/>
</dbReference>
<keyword evidence="1" id="KW-0677">Repeat</keyword>